<dbReference type="Gene3D" id="3.40.50.720">
    <property type="entry name" value="NAD(P)-binding Rossmann-like Domain"/>
    <property type="match status" value="1"/>
</dbReference>
<evidence type="ECO:0000313" key="4">
    <source>
        <dbReference type="Proteomes" id="UP001063166"/>
    </source>
</evidence>
<feature type="domain" description="Gfo/Idh/MocA-like oxidoreductase N-terminal" evidence="2">
    <location>
        <begin position="42"/>
        <end position="172"/>
    </location>
</feature>
<gene>
    <name evidence="3" type="ORF">LshimejAT787_0105390</name>
</gene>
<name>A0A9P3UJR8_LYOSH</name>
<dbReference type="Proteomes" id="UP001063166">
    <property type="component" value="Unassembled WGS sequence"/>
</dbReference>
<reference evidence="3" key="1">
    <citation type="submission" date="2022-07" db="EMBL/GenBank/DDBJ databases">
        <title>The genome of Lyophyllum shimeji provides insight into the initial evolution of ectomycorrhizal fungal genome.</title>
        <authorList>
            <person name="Kobayashi Y."/>
            <person name="Shibata T."/>
            <person name="Hirakawa H."/>
            <person name="Shigenobu S."/>
            <person name="Nishiyama T."/>
            <person name="Yamada A."/>
            <person name="Hasebe M."/>
            <person name="Kawaguchi M."/>
        </authorList>
    </citation>
    <scope>NUCLEOTIDE SEQUENCE</scope>
    <source>
        <strain evidence="3">AT787</strain>
    </source>
</reference>
<dbReference type="SUPFAM" id="SSF51735">
    <property type="entry name" value="NAD(P)-binding Rossmann-fold domains"/>
    <property type="match status" value="1"/>
</dbReference>
<dbReference type="Gene3D" id="3.30.360.10">
    <property type="entry name" value="Dihydrodipicolinate Reductase, domain 2"/>
    <property type="match status" value="1"/>
</dbReference>
<dbReference type="PANTHER" id="PTHR43377:SF12">
    <property type="entry name" value="BINDING ROSSMANN FOLD OXIDOREDUCTASE, PUTATIVE (AFU_ORTHOLOGUE AFUA_3G11840)-RELATED"/>
    <property type="match status" value="1"/>
</dbReference>
<evidence type="ECO:0000313" key="3">
    <source>
        <dbReference type="EMBL" id="GLB33655.1"/>
    </source>
</evidence>
<dbReference type="EMBL" id="BRPK01000001">
    <property type="protein sequence ID" value="GLB33655.1"/>
    <property type="molecule type" value="Genomic_DNA"/>
</dbReference>
<evidence type="ECO:0000259" key="2">
    <source>
        <dbReference type="Pfam" id="PF01408"/>
    </source>
</evidence>
<feature type="region of interest" description="Disordered" evidence="1">
    <location>
        <begin position="16"/>
        <end position="35"/>
    </location>
</feature>
<dbReference type="InterPro" id="IPR036291">
    <property type="entry name" value="NAD(P)-bd_dom_sf"/>
</dbReference>
<sequence length="481" mass="52735">MSVTSLLSSTKAIWRKTSKSKDPPASAMNKDSFPPPTQPVTLAVVGCGQRGRSYTAYALESPEYLKVVAIAEPRPKTQASFAKLHNVDKTLVFDTWQDLHAASAETISTVGKRLADAVLIAVQDNMHLEVALAFAEQGYHILCEKPMATTLEDCIKMEAAIKKAGTIFGMGHVMRYSPYSQEITDIVRSRALGDLVNIVQIEPVGYYHFAHSYVRGNWSNEAKSSFSLMTKSCHDIDILCHWFSPRTPSRVSSFGSLQHFRQSGKPAVAGSATRCLDCAAEKECPYSAKKIYLDPVSKGHKGWPVSPLVDGVPDIENVTQALKTGPYGQCVYESDNDVCDHQVVNLEFSDGSTASFTMVAYTSLICDRQTRLHFTHGEIVGDMNMFTVTDFRTRNTTKHYPRNEGGGHGGGDMGLIRAFVQAVATGRQEVLGTDVSEVLKSHLTVFAAETSRREGRVVDCVEFENETRQRVDGDKSASAAS</sequence>
<dbReference type="AlphaFoldDB" id="A0A9P3UJR8"/>
<evidence type="ECO:0000256" key="1">
    <source>
        <dbReference type="SAM" id="MobiDB-lite"/>
    </source>
</evidence>
<dbReference type="InterPro" id="IPR000683">
    <property type="entry name" value="Gfo/Idh/MocA-like_OxRdtase_N"/>
</dbReference>
<proteinExistence type="predicted"/>
<dbReference type="GO" id="GO:0000166">
    <property type="term" value="F:nucleotide binding"/>
    <property type="evidence" value="ECO:0007669"/>
    <property type="project" value="InterPro"/>
</dbReference>
<organism evidence="3 4">
    <name type="scientific">Lyophyllum shimeji</name>
    <name type="common">Hon-shimeji</name>
    <name type="synonym">Tricholoma shimeji</name>
    <dbReference type="NCBI Taxonomy" id="47721"/>
    <lineage>
        <taxon>Eukaryota</taxon>
        <taxon>Fungi</taxon>
        <taxon>Dikarya</taxon>
        <taxon>Basidiomycota</taxon>
        <taxon>Agaricomycotina</taxon>
        <taxon>Agaricomycetes</taxon>
        <taxon>Agaricomycetidae</taxon>
        <taxon>Agaricales</taxon>
        <taxon>Tricholomatineae</taxon>
        <taxon>Lyophyllaceae</taxon>
        <taxon>Lyophyllum</taxon>
    </lineage>
</organism>
<dbReference type="Pfam" id="PF01408">
    <property type="entry name" value="GFO_IDH_MocA"/>
    <property type="match status" value="1"/>
</dbReference>
<keyword evidence="4" id="KW-1185">Reference proteome</keyword>
<comment type="caution">
    <text evidence="3">The sequence shown here is derived from an EMBL/GenBank/DDBJ whole genome shotgun (WGS) entry which is preliminary data.</text>
</comment>
<protein>
    <submittedName>
        <fullName evidence="3">Oxidoreductase family, C-terminal alpha/beta domain</fullName>
    </submittedName>
</protein>
<dbReference type="SUPFAM" id="SSF55347">
    <property type="entry name" value="Glyceraldehyde-3-phosphate dehydrogenase-like, C-terminal domain"/>
    <property type="match status" value="1"/>
</dbReference>
<accession>A0A9P3UJR8</accession>
<dbReference type="InterPro" id="IPR051450">
    <property type="entry name" value="Gfo/Idh/MocA_Oxidoreductases"/>
</dbReference>
<dbReference type="PANTHER" id="PTHR43377">
    <property type="entry name" value="BILIVERDIN REDUCTASE A"/>
    <property type="match status" value="1"/>
</dbReference>
<dbReference type="OrthoDB" id="64915at2759"/>